<keyword evidence="4 8" id="KW-0378">Hydrolase</keyword>
<organism evidence="10 11">
    <name type="scientific">Dictyocaulus viviparus</name>
    <name type="common">Bovine lungworm</name>
    <dbReference type="NCBI Taxonomy" id="29172"/>
    <lineage>
        <taxon>Eukaryota</taxon>
        <taxon>Metazoa</taxon>
        <taxon>Ecdysozoa</taxon>
        <taxon>Nematoda</taxon>
        <taxon>Chromadorea</taxon>
        <taxon>Rhabditida</taxon>
        <taxon>Rhabditina</taxon>
        <taxon>Rhabditomorpha</taxon>
        <taxon>Strongyloidea</taxon>
        <taxon>Metastrongylidae</taxon>
        <taxon>Dictyocaulus</taxon>
    </lineage>
</organism>
<keyword evidence="8" id="KW-0648">Protein biosynthesis</keyword>
<feature type="binding site" evidence="8">
    <location>
        <begin position="114"/>
        <end position="118"/>
    </location>
    <ligand>
        <name>GTP</name>
        <dbReference type="ChEBI" id="CHEBI:37565"/>
    </ligand>
</feature>
<evidence type="ECO:0000256" key="6">
    <source>
        <dbReference type="ARBA" id="ARBA00023134"/>
    </source>
</evidence>
<dbReference type="Gene3D" id="3.30.70.2570">
    <property type="entry name" value="Elongation factor 4, C-terminal domain"/>
    <property type="match status" value="1"/>
</dbReference>
<dbReference type="InterPro" id="IPR013842">
    <property type="entry name" value="LepA_CTD"/>
</dbReference>
<dbReference type="GO" id="GO:0045727">
    <property type="term" value="P:positive regulation of translation"/>
    <property type="evidence" value="ECO:0007669"/>
    <property type="project" value="UniProtKB-UniRule"/>
</dbReference>
<evidence type="ECO:0000256" key="8">
    <source>
        <dbReference type="HAMAP-Rule" id="MF_03137"/>
    </source>
</evidence>
<dbReference type="SUPFAM" id="SSF52540">
    <property type="entry name" value="P-loop containing nucleoside triphosphate hydrolases"/>
    <property type="match status" value="1"/>
</dbReference>
<dbReference type="OrthoDB" id="1074at2759"/>
<dbReference type="GO" id="GO:0005743">
    <property type="term" value="C:mitochondrial inner membrane"/>
    <property type="evidence" value="ECO:0007669"/>
    <property type="project" value="UniProtKB-SubCell"/>
</dbReference>
<dbReference type="InterPro" id="IPR009000">
    <property type="entry name" value="Transl_B-barrel_sf"/>
</dbReference>
<evidence type="ECO:0000256" key="3">
    <source>
        <dbReference type="ARBA" id="ARBA00022792"/>
    </source>
</evidence>
<dbReference type="PRINTS" id="PR00315">
    <property type="entry name" value="ELONGATNFCT"/>
</dbReference>
<dbReference type="CDD" id="cd03709">
    <property type="entry name" value="lepA_C"/>
    <property type="match status" value="1"/>
</dbReference>
<keyword evidence="5 8" id="KW-0496">Mitochondrion</keyword>
<dbReference type="GO" id="GO:0005759">
    <property type="term" value="C:mitochondrial matrix"/>
    <property type="evidence" value="ECO:0007669"/>
    <property type="project" value="UniProtKB-UniRule"/>
</dbReference>
<dbReference type="InterPro" id="IPR038363">
    <property type="entry name" value="LepA_C_sf"/>
</dbReference>
<dbReference type="FunFam" id="3.40.50.300:FF:000078">
    <property type="entry name" value="Elongation factor 4"/>
    <property type="match status" value="1"/>
</dbReference>
<evidence type="ECO:0000259" key="9">
    <source>
        <dbReference type="PROSITE" id="PS51722"/>
    </source>
</evidence>
<keyword evidence="3 8" id="KW-0999">Mitochondrion inner membrane</keyword>
<dbReference type="SUPFAM" id="SSF50447">
    <property type="entry name" value="Translation proteins"/>
    <property type="match status" value="1"/>
</dbReference>
<dbReference type="AlphaFoldDB" id="A0A0D8Y0T3"/>
<dbReference type="InterPro" id="IPR000795">
    <property type="entry name" value="T_Tr_GTP-bd_dom"/>
</dbReference>
<comment type="caution">
    <text evidence="8">Lacks conserved residue(s) required for the propagation of feature annotation.</text>
</comment>
<dbReference type="InterPro" id="IPR031157">
    <property type="entry name" value="G_TR_CS"/>
</dbReference>
<name>A0A0D8Y0T3_DICVI</name>
<dbReference type="Pfam" id="PF00009">
    <property type="entry name" value="GTP_EFTU"/>
    <property type="match status" value="1"/>
</dbReference>
<comment type="similarity">
    <text evidence="1">Belongs to the TRAFAC class translation factor GTPase superfamily. Classic translation factor GTPase family. LepA subfamily.</text>
</comment>
<dbReference type="InterPro" id="IPR006297">
    <property type="entry name" value="EF-4"/>
</dbReference>
<keyword evidence="7 8" id="KW-0472">Membrane</keyword>
<accession>A0A0D8Y0T3</accession>
<protein>
    <recommendedName>
        <fullName evidence="8">Translation factor GUF1 homolog, mitochondrial</fullName>
        <ecNumber evidence="8">3.6.5.n1</ecNumber>
    </recommendedName>
    <alternativeName>
        <fullName evidence="8">Elongation factor 4 homolog</fullName>
        <shortName evidence="8">EF-4</shortName>
    </alternativeName>
    <alternativeName>
        <fullName evidence="8">GTPase GUF1 homolog</fullName>
    </alternativeName>
    <alternativeName>
        <fullName evidence="8">Ribosomal back-translocase</fullName>
    </alternativeName>
</protein>
<dbReference type="InterPro" id="IPR005225">
    <property type="entry name" value="Small_GTP-bd"/>
</dbReference>
<evidence type="ECO:0000256" key="5">
    <source>
        <dbReference type="ARBA" id="ARBA00023128"/>
    </source>
</evidence>
<evidence type="ECO:0000313" key="10">
    <source>
        <dbReference type="EMBL" id="KJH50295.1"/>
    </source>
</evidence>
<comment type="function">
    <text evidence="8">Promotes mitochondrial protein synthesis. May act as a fidelity factor of the translation reaction, by catalyzing a one-codon backward translocation of tRNAs on improperly translocated ribosomes. Binds to mitochondrial ribosomes in a GTP-dependent manner.</text>
</comment>
<dbReference type="HAMAP" id="MF_00071">
    <property type="entry name" value="LepA"/>
    <property type="match status" value="1"/>
</dbReference>
<dbReference type="FunFam" id="3.30.70.240:FF:000007">
    <property type="entry name" value="Translation factor GUF1, mitochondrial"/>
    <property type="match status" value="1"/>
</dbReference>
<dbReference type="PANTHER" id="PTHR43512:SF7">
    <property type="entry name" value="TRANSLATION FACTOR GUF1, MITOCHONDRIAL"/>
    <property type="match status" value="1"/>
</dbReference>
<reference evidence="10 11" key="1">
    <citation type="submission" date="2013-11" db="EMBL/GenBank/DDBJ databases">
        <title>Draft genome of the bovine lungworm Dictyocaulus viviparus.</title>
        <authorList>
            <person name="Mitreva M."/>
        </authorList>
    </citation>
    <scope>NUCLEOTIDE SEQUENCE [LARGE SCALE GENOMIC DNA]</scope>
    <source>
        <strain evidence="10 11">HannoverDv2000</strain>
    </source>
</reference>
<comment type="similarity">
    <text evidence="8">Belongs to the GTP-binding elongation factor family. LepA subfamily.</text>
</comment>
<dbReference type="InterPro" id="IPR004161">
    <property type="entry name" value="EFTu-like_2"/>
</dbReference>
<dbReference type="Pfam" id="PF06421">
    <property type="entry name" value="LepA_C"/>
    <property type="match status" value="1"/>
</dbReference>
<evidence type="ECO:0000256" key="2">
    <source>
        <dbReference type="ARBA" id="ARBA00022741"/>
    </source>
</evidence>
<comment type="subcellular location">
    <subcellularLocation>
        <location evidence="8">Mitochondrion inner membrane</location>
        <topology evidence="8">Peripheral membrane protein</topology>
        <orientation evidence="8">Matrix side</orientation>
    </subcellularLocation>
</comment>
<evidence type="ECO:0000313" key="11">
    <source>
        <dbReference type="Proteomes" id="UP000053766"/>
    </source>
</evidence>
<dbReference type="GO" id="GO:0097177">
    <property type="term" value="F:mitochondrial ribosome binding"/>
    <property type="evidence" value="ECO:0007669"/>
    <property type="project" value="TreeGrafter"/>
</dbReference>
<dbReference type="PANTHER" id="PTHR43512">
    <property type="entry name" value="TRANSLATION FACTOR GUF1-RELATED"/>
    <property type="match status" value="1"/>
</dbReference>
<proteinExistence type="inferred from homology"/>
<dbReference type="CDD" id="cd03699">
    <property type="entry name" value="EF4_II"/>
    <property type="match status" value="1"/>
</dbReference>
<dbReference type="NCBIfam" id="TIGR01393">
    <property type="entry name" value="lepA"/>
    <property type="match status" value="1"/>
</dbReference>
<dbReference type="InterPro" id="IPR027417">
    <property type="entry name" value="P-loop_NTPase"/>
</dbReference>
<dbReference type="GO" id="GO:0006412">
    <property type="term" value="P:translation"/>
    <property type="evidence" value="ECO:0007669"/>
    <property type="project" value="UniProtKB-KW"/>
</dbReference>
<dbReference type="InterPro" id="IPR035647">
    <property type="entry name" value="EFG_III/V"/>
</dbReference>
<dbReference type="PROSITE" id="PS51722">
    <property type="entry name" value="G_TR_2"/>
    <property type="match status" value="1"/>
</dbReference>
<feature type="domain" description="Tr-type G" evidence="9">
    <location>
        <begin position="44"/>
        <end position="221"/>
    </location>
</feature>
<dbReference type="GO" id="GO:0003924">
    <property type="term" value="F:GTPase activity"/>
    <property type="evidence" value="ECO:0007669"/>
    <property type="project" value="UniProtKB-UniRule"/>
</dbReference>
<evidence type="ECO:0000256" key="4">
    <source>
        <dbReference type="ARBA" id="ARBA00022801"/>
    </source>
</evidence>
<dbReference type="EMBL" id="KN716210">
    <property type="protein sequence ID" value="KJH50295.1"/>
    <property type="molecule type" value="Genomic_DNA"/>
</dbReference>
<dbReference type="Gene3D" id="2.40.30.10">
    <property type="entry name" value="Translation factors"/>
    <property type="match status" value="1"/>
</dbReference>
<dbReference type="SMART" id="SM00838">
    <property type="entry name" value="EFG_C"/>
    <property type="match status" value="1"/>
</dbReference>
<gene>
    <name evidence="10" type="ORF">DICVIV_03578</name>
</gene>
<dbReference type="STRING" id="29172.A0A0D8Y0T3"/>
<dbReference type="InterPro" id="IPR035654">
    <property type="entry name" value="LepA_IV"/>
</dbReference>
<dbReference type="EC" id="3.6.5.n1" evidence="8"/>
<dbReference type="Gene3D" id="3.30.70.240">
    <property type="match status" value="1"/>
</dbReference>
<dbReference type="FunFam" id="3.30.70.870:FF:000004">
    <property type="entry name" value="Translation factor GUF1, mitochondrial"/>
    <property type="match status" value="1"/>
</dbReference>
<dbReference type="SUPFAM" id="SSF54980">
    <property type="entry name" value="EF-G C-terminal domain-like"/>
    <property type="match status" value="2"/>
</dbReference>
<dbReference type="Pfam" id="PF03144">
    <property type="entry name" value="GTP_EFTU_D2"/>
    <property type="match status" value="1"/>
</dbReference>
<reference evidence="11" key="2">
    <citation type="journal article" date="2016" name="Sci. Rep.">
        <title>Dictyocaulus viviparus genome, variome and transcriptome elucidate lungworm biology and support future intervention.</title>
        <authorList>
            <person name="McNulty S.N."/>
            <person name="Strube C."/>
            <person name="Rosa B.A."/>
            <person name="Martin J.C."/>
            <person name="Tyagi R."/>
            <person name="Choi Y.J."/>
            <person name="Wang Q."/>
            <person name="Hallsworth Pepin K."/>
            <person name="Zhang X."/>
            <person name="Ozersky P."/>
            <person name="Wilson R.K."/>
            <person name="Sternberg P.W."/>
            <person name="Gasser R.B."/>
            <person name="Mitreva M."/>
        </authorList>
    </citation>
    <scope>NUCLEOTIDE SEQUENCE [LARGE SCALE GENOMIC DNA]</scope>
    <source>
        <strain evidence="11">HannoverDv2000</strain>
    </source>
</reference>
<sequence>MLDVTTMLFLIRPRTAFGYPNYRCFSRWSSEVSKLIDLCKYPPEKIRNFSIVAHVDHGKSTLADRMLEFAGLVKPDERCHLILDRLPVEKERGITVKAQTAALPYKGYLLNLIDTPGHADFSAEVNRSVAVCDGILLLVAANEGVQAQTFANFWLAFEKNIQIVPVITKTDLSGANVPKVEGEMKSLFGFKPEECLKVSAKTGLNIESVFDAIVRWIPPPVAKCKAPFRAQIFDSVFDRFRGAIAIIQIKDGSISKGQKIRSYHYGKQYEVTEVGIMQPDMTPCLSLYAGQVGYVVCNMKTVKEVTVGETLFDATNVNSVEALPYFKPVNPTVYASLFPLETFQYNELKQALERLSLNDPSVVITPDSSPALGMGWKAGFHGVLHMEVFGARLAQEYGTCVIFTYPSVEYKAVVKDNETVRKKRFDGKTVVSIIDPSKFPDESDIESFLEPIIKITMVIPSKFLGNVNSLCSDCRGERGEIRSTNEDMLIITWRLPLAEVLVDFFDQLKKITSGYVTFDYEMDGYKETNLIRLTITINGREVPEFSQIVPSLMAKERAKVIVHRLKKEIPRQQFEVTIKVFQTWYSKMSRQNLLCKAAVLLECR</sequence>
<dbReference type="GO" id="GO:0005525">
    <property type="term" value="F:GTP binding"/>
    <property type="evidence" value="ECO:0007669"/>
    <property type="project" value="UniProtKB-UniRule"/>
</dbReference>
<dbReference type="InterPro" id="IPR000640">
    <property type="entry name" value="EFG_V-like"/>
</dbReference>
<keyword evidence="2 8" id="KW-0547">Nucleotide-binding</keyword>
<evidence type="ECO:0000256" key="1">
    <source>
        <dbReference type="ARBA" id="ARBA00005454"/>
    </source>
</evidence>
<dbReference type="FunFam" id="2.40.30.10:FF:000015">
    <property type="entry name" value="Translation factor GUF1, mitochondrial"/>
    <property type="match status" value="1"/>
</dbReference>
<comment type="catalytic activity">
    <reaction evidence="8">
        <text>GTP + H2O = GDP + phosphate + H(+)</text>
        <dbReference type="Rhea" id="RHEA:19669"/>
        <dbReference type="ChEBI" id="CHEBI:15377"/>
        <dbReference type="ChEBI" id="CHEBI:15378"/>
        <dbReference type="ChEBI" id="CHEBI:37565"/>
        <dbReference type="ChEBI" id="CHEBI:43474"/>
        <dbReference type="ChEBI" id="CHEBI:58189"/>
        <dbReference type="EC" id="3.6.5.n1"/>
    </reaction>
</comment>
<dbReference type="Gene3D" id="3.30.70.870">
    <property type="entry name" value="Elongation Factor G (Translational Gtpase), domain 3"/>
    <property type="match status" value="1"/>
</dbReference>
<dbReference type="Gene3D" id="3.40.50.300">
    <property type="entry name" value="P-loop containing nucleotide triphosphate hydrolases"/>
    <property type="match status" value="1"/>
</dbReference>
<feature type="binding site" evidence="8">
    <location>
        <begin position="53"/>
        <end position="60"/>
    </location>
    <ligand>
        <name>GTP</name>
        <dbReference type="ChEBI" id="CHEBI:37565"/>
    </ligand>
</feature>
<keyword evidence="6 8" id="KW-0342">GTP-binding</keyword>
<evidence type="ECO:0000256" key="7">
    <source>
        <dbReference type="ARBA" id="ARBA00023136"/>
    </source>
</evidence>
<keyword evidence="11" id="KW-1185">Reference proteome</keyword>
<dbReference type="NCBIfam" id="TIGR00231">
    <property type="entry name" value="small_GTP"/>
    <property type="match status" value="1"/>
</dbReference>
<dbReference type="Proteomes" id="UP000053766">
    <property type="component" value="Unassembled WGS sequence"/>
</dbReference>
<dbReference type="Pfam" id="PF00679">
    <property type="entry name" value="EFG_C"/>
    <property type="match status" value="1"/>
</dbReference>
<dbReference type="PROSITE" id="PS00301">
    <property type="entry name" value="G_TR_1"/>
    <property type="match status" value="1"/>
</dbReference>